<feature type="chain" id="PRO_5042284134" evidence="1">
    <location>
        <begin position="23"/>
        <end position="129"/>
    </location>
</feature>
<keyword evidence="1" id="KW-0732">Signal</keyword>
<dbReference type="Proteomes" id="UP001201812">
    <property type="component" value="Unassembled WGS sequence"/>
</dbReference>
<accession>A0AAD4R6U9</accession>
<name>A0AAD4R6U9_9BILA</name>
<organism evidence="2 3">
    <name type="scientific">Ditylenchus destructor</name>
    <dbReference type="NCBI Taxonomy" id="166010"/>
    <lineage>
        <taxon>Eukaryota</taxon>
        <taxon>Metazoa</taxon>
        <taxon>Ecdysozoa</taxon>
        <taxon>Nematoda</taxon>
        <taxon>Chromadorea</taxon>
        <taxon>Rhabditida</taxon>
        <taxon>Tylenchina</taxon>
        <taxon>Tylenchomorpha</taxon>
        <taxon>Sphaerularioidea</taxon>
        <taxon>Anguinidae</taxon>
        <taxon>Anguininae</taxon>
        <taxon>Ditylenchus</taxon>
    </lineage>
</organism>
<evidence type="ECO:0000313" key="2">
    <source>
        <dbReference type="EMBL" id="KAI1713464.1"/>
    </source>
</evidence>
<proteinExistence type="predicted"/>
<dbReference type="EMBL" id="JAKKPZ010000015">
    <property type="protein sequence ID" value="KAI1713464.1"/>
    <property type="molecule type" value="Genomic_DNA"/>
</dbReference>
<keyword evidence="3" id="KW-1185">Reference proteome</keyword>
<dbReference type="AlphaFoldDB" id="A0AAD4R6U9"/>
<protein>
    <submittedName>
        <fullName evidence="2">Uncharacterized protein</fullName>
    </submittedName>
</protein>
<gene>
    <name evidence="2" type="ORF">DdX_08978</name>
</gene>
<evidence type="ECO:0000256" key="1">
    <source>
        <dbReference type="SAM" id="SignalP"/>
    </source>
</evidence>
<comment type="caution">
    <text evidence="2">The sequence shown here is derived from an EMBL/GenBank/DDBJ whole genome shotgun (WGS) entry which is preliminary data.</text>
</comment>
<sequence length="129" mass="14643">MPFGFFALGIISVILLSTCAEGELRRGDWANDDVDKRSLVKRFDPDQVHYLGLDKRSSEEFSDDPYIRKLENGGFRMGFGKRSVPAKRFDPYKLHHMGLGKRAAPSSFDVYMDPSELGYGIRGFGFGRR</sequence>
<feature type="signal peptide" evidence="1">
    <location>
        <begin position="1"/>
        <end position="22"/>
    </location>
</feature>
<reference evidence="2" key="1">
    <citation type="submission" date="2022-01" db="EMBL/GenBank/DDBJ databases">
        <title>Genome Sequence Resource for Two Populations of Ditylenchus destructor, the Migratory Endoparasitic Phytonematode.</title>
        <authorList>
            <person name="Zhang H."/>
            <person name="Lin R."/>
            <person name="Xie B."/>
        </authorList>
    </citation>
    <scope>NUCLEOTIDE SEQUENCE</scope>
    <source>
        <strain evidence="2">BazhouSP</strain>
    </source>
</reference>
<evidence type="ECO:0000313" key="3">
    <source>
        <dbReference type="Proteomes" id="UP001201812"/>
    </source>
</evidence>